<sequence length="502" mass="53887">MADIIVYRNNALISVRSRFDATRDLLMPVNLAYPESMVGLWHPNLQQVMLVPSTATDAQVWPTVAAGLGTNVHNTSDDNCPINTGWSYVGGNHGYSVGTQITLANHGKTTVDVGSRWSDGTRVYTLLAIPNANTLLFGNPYTIVGGIAQGTTGAPKAPLTHVAGATHRTTVPITNVTANVQIRPTSHSHTVTVELDGRSVPNGRTTGRELFVSESYVIVSYQGMIDTARARIGTPVATILPQVPALCRVSNLYRWSEATLLVAQQVTALQRFTLNMGVTQCFPLTAPSGGVRRQFMPNVGLAGGLNWSSWAYIDNLTRLTDFTPATLRDRTYPATSMTQWSVASNGTPLWGIAVGVLPIGDGRPDIRVRYTTVKGWFISSSLKKNYPQLVWGRTLEAGQSVAGTAYRRYLAPPATATEIIVSDGTHDFVMIERVGTVANARMLAPGLLNRLLVQAGPTNLQVPARVTAEGIPYSVPVSPGYGMWRAEPDRVPAGDLPAAGTG</sequence>
<evidence type="ECO:0000313" key="1">
    <source>
        <dbReference type="EMBL" id="WDZ87851.1"/>
    </source>
</evidence>
<accession>A0ABY7ZZN8</accession>
<dbReference type="Proteomes" id="UP001219605">
    <property type="component" value="Chromosome"/>
</dbReference>
<organism evidence="1 2">
    <name type="scientific">Micromonospora cathayae</name>
    <dbReference type="NCBI Taxonomy" id="3028804"/>
    <lineage>
        <taxon>Bacteria</taxon>
        <taxon>Bacillati</taxon>
        <taxon>Actinomycetota</taxon>
        <taxon>Actinomycetes</taxon>
        <taxon>Micromonosporales</taxon>
        <taxon>Micromonosporaceae</taxon>
        <taxon>Micromonospora</taxon>
    </lineage>
</organism>
<keyword evidence="2" id="KW-1185">Reference proteome</keyword>
<reference evidence="1 2" key="1">
    <citation type="submission" date="2023-02" db="EMBL/GenBank/DDBJ databases">
        <authorList>
            <person name="Mo P."/>
        </authorList>
    </citation>
    <scope>NUCLEOTIDE SEQUENCE [LARGE SCALE GENOMIC DNA]</scope>
    <source>
        <strain evidence="1 2">HUAS 3</strain>
    </source>
</reference>
<name>A0ABY7ZZN8_9ACTN</name>
<proteinExistence type="predicted"/>
<dbReference type="RefSeq" id="WP_275034870.1">
    <property type="nucleotide sequence ID" value="NZ_CP118615.1"/>
</dbReference>
<dbReference type="EMBL" id="CP118615">
    <property type="protein sequence ID" value="WDZ87851.1"/>
    <property type="molecule type" value="Genomic_DNA"/>
</dbReference>
<protein>
    <submittedName>
        <fullName evidence="1">Uncharacterized protein</fullName>
    </submittedName>
</protein>
<evidence type="ECO:0000313" key="2">
    <source>
        <dbReference type="Proteomes" id="UP001219605"/>
    </source>
</evidence>
<gene>
    <name evidence="1" type="ORF">PVK37_16295</name>
</gene>